<dbReference type="GO" id="GO:0102965">
    <property type="term" value="F:alcohol-forming long-chain fatty acyl-CoA reductase activity"/>
    <property type="evidence" value="ECO:0007669"/>
    <property type="project" value="UniProtKB-EC"/>
</dbReference>
<dbReference type="InterPro" id="IPR033640">
    <property type="entry name" value="FAR_C"/>
</dbReference>
<dbReference type="SUPFAM" id="SSF51735">
    <property type="entry name" value="NAD(P)-binding Rossmann-fold domains"/>
    <property type="match status" value="1"/>
</dbReference>
<comment type="function">
    <text evidence="4">Catalyzes the reduction of fatty acyl-CoA to fatty alcohols.</text>
</comment>
<dbReference type="GO" id="GO:0080019">
    <property type="term" value="F:alcohol-forming very long-chain fatty acyl-CoA reductase activity"/>
    <property type="evidence" value="ECO:0007669"/>
    <property type="project" value="InterPro"/>
</dbReference>
<evidence type="ECO:0000256" key="1">
    <source>
        <dbReference type="ARBA" id="ARBA00005928"/>
    </source>
</evidence>
<dbReference type="OrthoDB" id="429813at2759"/>
<evidence type="ECO:0000256" key="2">
    <source>
        <dbReference type="ARBA" id="ARBA00022516"/>
    </source>
</evidence>
<evidence type="ECO:0000313" key="8">
    <source>
        <dbReference type="EMBL" id="KAH7512344.1"/>
    </source>
</evidence>
<dbReference type="Pfam" id="PF07993">
    <property type="entry name" value="NAD_binding_4"/>
    <property type="match status" value="1"/>
</dbReference>
<dbReference type="InterPro" id="IPR036291">
    <property type="entry name" value="NAD(P)-bd_dom_sf"/>
</dbReference>
<feature type="domain" description="Thioester reductase (TE)" evidence="6">
    <location>
        <begin position="123"/>
        <end position="428"/>
    </location>
</feature>
<comment type="caution">
    <text evidence="7">The sequence shown here is derived from an EMBL/GenBank/DDBJ whole genome shotgun (WGS) entry which is preliminary data.</text>
</comment>
<keyword evidence="4" id="KW-0560">Oxidoreductase</keyword>
<dbReference type="CDD" id="cd05236">
    <property type="entry name" value="FAR-N_SDR_e"/>
    <property type="match status" value="1"/>
</dbReference>
<dbReference type="Gene3D" id="3.40.50.720">
    <property type="entry name" value="NAD(P)-binding Rossmann-like Domain"/>
    <property type="match status" value="1"/>
</dbReference>
<dbReference type="AlphaFoldDB" id="A0A978UC25"/>
<evidence type="ECO:0000313" key="9">
    <source>
        <dbReference type="Proteomes" id="UP000813462"/>
    </source>
</evidence>
<reference evidence="7" key="1">
    <citation type="journal article" date="2021" name="Front. Plant Sci.">
        <title>Chromosome-Scale Genome Assembly for Chinese Sour Jujube and Insights Into Its Genome Evolution and Domestication Signature.</title>
        <authorList>
            <person name="Shen L.-Y."/>
            <person name="Luo H."/>
            <person name="Wang X.-L."/>
            <person name="Wang X.-M."/>
            <person name="Qiu X.-J."/>
            <person name="Liu H."/>
            <person name="Zhou S.-S."/>
            <person name="Jia K.-H."/>
            <person name="Nie S."/>
            <person name="Bao Y.-T."/>
            <person name="Zhang R.-G."/>
            <person name="Yun Q.-Z."/>
            <person name="Chai Y.-H."/>
            <person name="Lu J.-Y."/>
            <person name="Li Y."/>
            <person name="Zhao S.-W."/>
            <person name="Mao J.-F."/>
            <person name="Jia S.-G."/>
            <person name="Mao Y.-M."/>
        </authorList>
    </citation>
    <scope>NUCLEOTIDE SEQUENCE</scope>
    <source>
        <strain evidence="7">AT0</strain>
        <tissue evidence="7">Leaf</tissue>
    </source>
</reference>
<evidence type="ECO:0000256" key="4">
    <source>
        <dbReference type="RuleBase" id="RU363097"/>
    </source>
</evidence>
<dbReference type="GO" id="GO:0010345">
    <property type="term" value="P:suberin biosynthetic process"/>
    <property type="evidence" value="ECO:0007669"/>
    <property type="project" value="TreeGrafter"/>
</dbReference>
<keyword evidence="2 4" id="KW-0444">Lipid biosynthesis</keyword>
<keyword evidence="4" id="KW-0521">NADP</keyword>
<accession>A0A978UC25</accession>
<evidence type="ECO:0000256" key="3">
    <source>
        <dbReference type="ARBA" id="ARBA00023098"/>
    </source>
</evidence>
<keyword evidence="3 4" id="KW-0443">Lipid metabolism</keyword>
<dbReference type="EC" id="1.2.1.84" evidence="4"/>
<gene>
    <name evidence="7" type="ORF">FEM48_Zijuj12G0078000</name>
    <name evidence="8" type="ORF">FEM48_Zijuj12G0080700</name>
</gene>
<evidence type="ECO:0000259" key="6">
    <source>
        <dbReference type="Pfam" id="PF07993"/>
    </source>
</evidence>
<dbReference type="EMBL" id="JAEACU010000012">
    <property type="protein sequence ID" value="KAH7512318.1"/>
    <property type="molecule type" value="Genomic_DNA"/>
</dbReference>
<dbReference type="Pfam" id="PF03015">
    <property type="entry name" value="Sterile"/>
    <property type="match status" value="1"/>
</dbReference>
<dbReference type="Proteomes" id="UP000813462">
    <property type="component" value="Unassembled WGS sequence"/>
</dbReference>
<comment type="catalytic activity">
    <reaction evidence="4">
        <text>a long-chain fatty acyl-CoA + 2 NADPH + 2 H(+) = a long-chain primary fatty alcohol + 2 NADP(+) + CoA</text>
        <dbReference type="Rhea" id="RHEA:52716"/>
        <dbReference type="ChEBI" id="CHEBI:15378"/>
        <dbReference type="ChEBI" id="CHEBI:57287"/>
        <dbReference type="ChEBI" id="CHEBI:57783"/>
        <dbReference type="ChEBI" id="CHEBI:58349"/>
        <dbReference type="ChEBI" id="CHEBI:77396"/>
        <dbReference type="ChEBI" id="CHEBI:83139"/>
        <dbReference type="EC" id="1.2.1.84"/>
    </reaction>
</comment>
<proteinExistence type="inferred from homology"/>
<dbReference type="CDD" id="cd09071">
    <property type="entry name" value="FAR_C"/>
    <property type="match status" value="1"/>
</dbReference>
<dbReference type="PANTHER" id="PTHR11011:SF45">
    <property type="entry name" value="FATTY ACYL-COA REDUCTASE CG8306-RELATED"/>
    <property type="match status" value="1"/>
</dbReference>
<dbReference type="PANTHER" id="PTHR11011">
    <property type="entry name" value="MALE STERILITY PROTEIN 2-RELATED"/>
    <property type="match status" value="1"/>
</dbReference>
<sequence length="605" mass="67312">MGVLFLNSFSCAPNKPLTVFDNYMHKGSSLRKKKSLISCQGSGNKIKNSGVSSVLTERSPSTLANTDNAALMDSGNLVFSRSEAENIAKKEMVNYGRKSSTSLVEIHDGIGIVKFLRGKCFLITGATGFLAKVLIEKILWTVPDVGKIYLLIKANNKEAAMGRLKNEIINSELFKRLQKTHGKSYQAFMLEKLVPVVGNVCKSDIGLEEELAEKMAKEVDVIVNSAANTTFDERYDVALDINTRGPGHLMGFAKKCKKLKLFLQVSTAYVNGERQGRIMEKPFCIGESIAGEINISGNPPNFLPTLDVEGEINLAFTSNKAFQNNATQKMKDLGLERAKKYGWQDTYVFTKAMGEMMIDNVREGVPVVIIRPSVIESTLKEPFPGWMEGIRMMDPIVLYYGKGQLTGFIADPNGILDVVPADMVVNAMLAAIAKHGVAQKPDINIYQIASSVVNPLFQQDLSRMFYEHYNSSPCMDSNGRPIQVSPMKLFPSIEDFASHLWRDTTERSGLAAMVSSNQKKSQKLEVICKKSVEQAKHLATIYKPYAFYGGRFDNSNAEKLMESMCEEEKRQFGFDVGRIDWSDYITNVHIPGLRRHVMKGRATFS</sequence>
<comment type="similarity">
    <text evidence="1 4">Belongs to the fatty acyl-CoA reductase family.</text>
</comment>
<protein>
    <recommendedName>
        <fullName evidence="4">Fatty acyl-CoA reductase</fullName>
        <ecNumber evidence="4">1.2.1.84</ecNumber>
    </recommendedName>
</protein>
<dbReference type="GO" id="GO:0035336">
    <property type="term" value="P:long-chain fatty-acyl-CoA metabolic process"/>
    <property type="evidence" value="ECO:0007669"/>
    <property type="project" value="TreeGrafter"/>
</dbReference>
<dbReference type="InterPro" id="IPR013120">
    <property type="entry name" value="FAR_NAD-bd"/>
</dbReference>
<dbReference type="InterPro" id="IPR026055">
    <property type="entry name" value="FAR"/>
</dbReference>
<dbReference type="EMBL" id="JAEACU010000012">
    <property type="protein sequence ID" value="KAH7512344.1"/>
    <property type="molecule type" value="Genomic_DNA"/>
</dbReference>
<evidence type="ECO:0000259" key="5">
    <source>
        <dbReference type="Pfam" id="PF03015"/>
    </source>
</evidence>
<feature type="domain" description="Fatty acyl-CoA reductase C-terminal" evidence="5">
    <location>
        <begin position="528"/>
        <end position="599"/>
    </location>
</feature>
<organism evidence="7 9">
    <name type="scientific">Ziziphus jujuba var. spinosa</name>
    <dbReference type="NCBI Taxonomy" id="714518"/>
    <lineage>
        <taxon>Eukaryota</taxon>
        <taxon>Viridiplantae</taxon>
        <taxon>Streptophyta</taxon>
        <taxon>Embryophyta</taxon>
        <taxon>Tracheophyta</taxon>
        <taxon>Spermatophyta</taxon>
        <taxon>Magnoliopsida</taxon>
        <taxon>eudicotyledons</taxon>
        <taxon>Gunneridae</taxon>
        <taxon>Pentapetalae</taxon>
        <taxon>rosids</taxon>
        <taxon>fabids</taxon>
        <taxon>Rosales</taxon>
        <taxon>Rhamnaceae</taxon>
        <taxon>Paliureae</taxon>
        <taxon>Ziziphus</taxon>
    </lineage>
</organism>
<name>A0A978UC25_ZIZJJ</name>
<evidence type="ECO:0000313" key="7">
    <source>
        <dbReference type="EMBL" id="KAH7512318.1"/>
    </source>
</evidence>